<keyword evidence="11" id="KW-1185">Reference proteome</keyword>
<organism evidence="10 11">
    <name type="scientific">Hydrogenoanaerobacterium saccharovorans</name>
    <dbReference type="NCBI Taxonomy" id="474960"/>
    <lineage>
        <taxon>Bacteria</taxon>
        <taxon>Bacillati</taxon>
        <taxon>Bacillota</taxon>
        <taxon>Clostridia</taxon>
        <taxon>Eubacteriales</taxon>
        <taxon>Oscillospiraceae</taxon>
        <taxon>Hydrogenoanaerobacterium</taxon>
    </lineage>
</organism>
<reference evidence="10 11" key="1">
    <citation type="submission" date="2016-10" db="EMBL/GenBank/DDBJ databases">
        <authorList>
            <person name="de Groot N.N."/>
        </authorList>
    </citation>
    <scope>NUCLEOTIDE SEQUENCE [LARGE SCALE GENOMIC DNA]</scope>
    <source>
        <strain evidence="10 11">CGMCC 1.5070</strain>
    </source>
</reference>
<feature type="domain" description="Helicase ATP-binding" evidence="7">
    <location>
        <begin position="32"/>
        <end position="204"/>
    </location>
</feature>
<feature type="short sequence motif" description="Q motif" evidence="5">
    <location>
        <begin position="1"/>
        <end position="29"/>
    </location>
</feature>
<dbReference type="RefSeq" id="WP_162840861.1">
    <property type="nucleotide sequence ID" value="NZ_FOCG01000001.1"/>
</dbReference>
<evidence type="ECO:0000259" key="7">
    <source>
        <dbReference type="PROSITE" id="PS51192"/>
    </source>
</evidence>
<keyword evidence="3 6" id="KW-0347">Helicase</keyword>
<keyword evidence="2 6" id="KW-0378">Hydrolase</keyword>
<evidence type="ECO:0000259" key="9">
    <source>
        <dbReference type="PROSITE" id="PS51195"/>
    </source>
</evidence>
<keyword evidence="4 6" id="KW-0067">ATP-binding</keyword>
<dbReference type="SMART" id="SM00490">
    <property type="entry name" value="HELICc"/>
    <property type="match status" value="1"/>
</dbReference>
<dbReference type="AlphaFoldDB" id="A0A1H8B918"/>
<dbReference type="PROSITE" id="PS00039">
    <property type="entry name" value="DEAD_ATP_HELICASE"/>
    <property type="match status" value="1"/>
</dbReference>
<dbReference type="SUPFAM" id="SSF52540">
    <property type="entry name" value="P-loop containing nucleoside triphosphate hydrolases"/>
    <property type="match status" value="1"/>
</dbReference>
<dbReference type="PROSITE" id="PS51195">
    <property type="entry name" value="Q_MOTIF"/>
    <property type="match status" value="1"/>
</dbReference>
<dbReference type="EMBL" id="FOCG01000001">
    <property type="protein sequence ID" value="SEM78614.1"/>
    <property type="molecule type" value="Genomic_DNA"/>
</dbReference>
<dbReference type="Pfam" id="PF00271">
    <property type="entry name" value="Helicase_C"/>
    <property type="match status" value="1"/>
</dbReference>
<dbReference type="PROSITE" id="PS51194">
    <property type="entry name" value="HELICASE_CTER"/>
    <property type="match status" value="1"/>
</dbReference>
<keyword evidence="1 6" id="KW-0547">Nucleotide-binding</keyword>
<dbReference type="InterPro" id="IPR050547">
    <property type="entry name" value="DEAD_box_RNA_helicases"/>
</dbReference>
<dbReference type="STRING" id="474960.SAMN05216180_1747"/>
<dbReference type="GO" id="GO:0016787">
    <property type="term" value="F:hydrolase activity"/>
    <property type="evidence" value="ECO:0007669"/>
    <property type="project" value="UniProtKB-KW"/>
</dbReference>
<dbReference type="GO" id="GO:0005524">
    <property type="term" value="F:ATP binding"/>
    <property type="evidence" value="ECO:0007669"/>
    <property type="project" value="UniProtKB-KW"/>
</dbReference>
<dbReference type="InterPro" id="IPR014014">
    <property type="entry name" value="RNA_helicase_DEAD_Q_motif"/>
</dbReference>
<dbReference type="CDD" id="cd18787">
    <property type="entry name" value="SF2_C_DEAD"/>
    <property type="match status" value="1"/>
</dbReference>
<dbReference type="PROSITE" id="PS51192">
    <property type="entry name" value="HELICASE_ATP_BIND_1"/>
    <property type="match status" value="1"/>
</dbReference>
<dbReference type="Pfam" id="PF00270">
    <property type="entry name" value="DEAD"/>
    <property type="match status" value="1"/>
</dbReference>
<name>A0A1H8B918_9FIRM</name>
<evidence type="ECO:0000256" key="2">
    <source>
        <dbReference type="ARBA" id="ARBA00022801"/>
    </source>
</evidence>
<comment type="similarity">
    <text evidence="6">Belongs to the DEAD box helicase family.</text>
</comment>
<dbReference type="PANTHER" id="PTHR47963">
    <property type="entry name" value="DEAD-BOX ATP-DEPENDENT RNA HELICASE 47, MITOCHONDRIAL"/>
    <property type="match status" value="1"/>
</dbReference>
<evidence type="ECO:0000256" key="1">
    <source>
        <dbReference type="ARBA" id="ARBA00022741"/>
    </source>
</evidence>
<dbReference type="SMART" id="SM00487">
    <property type="entry name" value="DEXDc"/>
    <property type="match status" value="1"/>
</dbReference>
<dbReference type="InterPro" id="IPR014001">
    <property type="entry name" value="Helicase_ATP-bd"/>
</dbReference>
<feature type="domain" description="Helicase C-terminal" evidence="8">
    <location>
        <begin position="231"/>
        <end position="375"/>
    </location>
</feature>
<sequence length="377" mass="41821">MDFKALGLKDEIVKALAVQQIDKPTAIQEMAIPKLMENKDVVIQSETGSGKTLAYLLPLFAKQTAPSKTLQLLVLVPTQELAMQVHRQVEALAENSGVPLKSLVIFGNVNIKGQIEKLREKPQIIIGTCGRIIELIQKKKITAHTVNTIVIDEADKMLDKQNIEGVKAIRKAVMRDTQIVLVSASISEKTLEQAGMIAKEPELVKTADTFKIPEKIQHLYIVVQSREKLETLRKLISILHPQRTLVFINKPEEAEVAAAKLKYHKLDATFIHGTGNKQERQKAIADFSSGKVPLLIATDIAARGLHIEQVSAVFSISISDDPMDYLHRAGRTGRGESEGLSVSIVTQQELPLIKKCQRKFGIDMTEIVLREGKIIKK</sequence>
<proteinExistence type="inferred from homology"/>
<dbReference type="Gene3D" id="3.40.50.300">
    <property type="entry name" value="P-loop containing nucleotide triphosphate hydrolases"/>
    <property type="match status" value="2"/>
</dbReference>
<dbReference type="CDD" id="cd00268">
    <property type="entry name" value="DEADc"/>
    <property type="match status" value="1"/>
</dbReference>
<dbReference type="GO" id="GO:0003724">
    <property type="term" value="F:RNA helicase activity"/>
    <property type="evidence" value="ECO:0007669"/>
    <property type="project" value="InterPro"/>
</dbReference>
<dbReference type="GO" id="GO:0005840">
    <property type="term" value="C:ribosome"/>
    <property type="evidence" value="ECO:0007669"/>
    <property type="project" value="TreeGrafter"/>
</dbReference>
<dbReference type="InterPro" id="IPR000629">
    <property type="entry name" value="RNA-helicase_DEAD-box_CS"/>
</dbReference>
<dbReference type="GO" id="GO:0009409">
    <property type="term" value="P:response to cold"/>
    <property type="evidence" value="ECO:0007669"/>
    <property type="project" value="TreeGrafter"/>
</dbReference>
<evidence type="ECO:0000256" key="6">
    <source>
        <dbReference type="RuleBase" id="RU000492"/>
    </source>
</evidence>
<gene>
    <name evidence="10" type="ORF">SAMN05216180_1747</name>
</gene>
<evidence type="ECO:0000256" key="3">
    <source>
        <dbReference type="ARBA" id="ARBA00022806"/>
    </source>
</evidence>
<dbReference type="InterPro" id="IPR001650">
    <property type="entry name" value="Helicase_C-like"/>
</dbReference>
<dbReference type="Proteomes" id="UP000199158">
    <property type="component" value="Unassembled WGS sequence"/>
</dbReference>
<dbReference type="InterPro" id="IPR027417">
    <property type="entry name" value="P-loop_NTPase"/>
</dbReference>
<protein>
    <submittedName>
        <fullName evidence="10">Superfamily II DNA and RNA helicase</fullName>
    </submittedName>
</protein>
<evidence type="ECO:0000313" key="10">
    <source>
        <dbReference type="EMBL" id="SEM78614.1"/>
    </source>
</evidence>
<dbReference type="GO" id="GO:0005829">
    <property type="term" value="C:cytosol"/>
    <property type="evidence" value="ECO:0007669"/>
    <property type="project" value="TreeGrafter"/>
</dbReference>
<dbReference type="InterPro" id="IPR044742">
    <property type="entry name" value="DEAD/DEAH_RhlB"/>
</dbReference>
<accession>A0A1H8B918</accession>
<evidence type="ECO:0000259" key="8">
    <source>
        <dbReference type="PROSITE" id="PS51194"/>
    </source>
</evidence>
<dbReference type="GO" id="GO:0033592">
    <property type="term" value="F:RNA strand annealing activity"/>
    <property type="evidence" value="ECO:0007669"/>
    <property type="project" value="TreeGrafter"/>
</dbReference>
<dbReference type="PANTHER" id="PTHR47963:SF7">
    <property type="entry name" value="ATP-DEPENDENT RNA HELICASE YFML-RELATED"/>
    <property type="match status" value="1"/>
</dbReference>
<evidence type="ECO:0000256" key="4">
    <source>
        <dbReference type="ARBA" id="ARBA00022840"/>
    </source>
</evidence>
<evidence type="ECO:0000313" key="11">
    <source>
        <dbReference type="Proteomes" id="UP000199158"/>
    </source>
</evidence>
<evidence type="ECO:0000256" key="5">
    <source>
        <dbReference type="PROSITE-ProRule" id="PRU00552"/>
    </source>
</evidence>
<dbReference type="InterPro" id="IPR011545">
    <property type="entry name" value="DEAD/DEAH_box_helicase_dom"/>
</dbReference>
<feature type="domain" description="DEAD-box RNA helicase Q" evidence="9">
    <location>
        <begin position="1"/>
        <end position="29"/>
    </location>
</feature>